<feature type="region of interest" description="Disordered" evidence="7">
    <location>
        <begin position="473"/>
        <end position="512"/>
    </location>
</feature>
<protein>
    <recommendedName>
        <fullName evidence="5 6">6-phosphogluconate dehydrogenase, decarboxylating</fullName>
        <ecNumber evidence="5 6">1.1.1.44</ecNumber>
    </recommendedName>
</protein>
<keyword evidence="5 6" id="KW-0570">Pentose shunt</keyword>
<dbReference type="Gene3D" id="1.20.5.320">
    <property type="entry name" value="6-Phosphogluconate Dehydrogenase, domain 3"/>
    <property type="match status" value="1"/>
</dbReference>
<dbReference type="NCBIfam" id="NF006765">
    <property type="entry name" value="PRK09287.1"/>
    <property type="match status" value="1"/>
</dbReference>
<evidence type="ECO:0000256" key="1">
    <source>
        <dbReference type="ARBA" id="ARBA00008419"/>
    </source>
</evidence>
<keyword evidence="5 6" id="KW-0521">NADP</keyword>
<dbReference type="InterPro" id="IPR013328">
    <property type="entry name" value="6PGD_dom2"/>
</dbReference>
<dbReference type="PROSITE" id="PS00461">
    <property type="entry name" value="6PGD"/>
    <property type="match status" value="1"/>
</dbReference>
<dbReference type="Proteomes" id="UP001183202">
    <property type="component" value="Unassembled WGS sequence"/>
</dbReference>
<proteinExistence type="inferred from homology"/>
<comment type="pathway">
    <text evidence="5 6">Carbohydrate degradation; pentose phosphate pathway; D-ribulose 5-phosphate from D-glucose 6-phosphate (oxidative stage): step 3/3.</text>
</comment>
<dbReference type="Pfam" id="PF03446">
    <property type="entry name" value="NAD_binding_2"/>
    <property type="match status" value="1"/>
</dbReference>
<dbReference type="InterPro" id="IPR006114">
    <property type="entry name" value="6PGDH_C"/>
</dbReference>
<comment type="caution">
    <text evidence="9">The sequence shown here is derived from an EMBL/GenBank/DDBJ whole genome shotgun (WGS) entry which is preliminary data.</text>
</comment>
<dbReference type="PANTHER" id="PTHR11811">
    <property type="entry name" value="6-PHOSPHOGLUCONATE DEHYDROGENASE"/>
    <property type="match status" value="1"/>
</dbReference>
<evidence type="ECO:0000313" key="9">
    <source>
        <dbReference type="EMBL" id="MDT0352997.1"/>
    </source>
</evidence>
<feature type="domain" description="6-phosphogluconate dehydrogenase C-terminal" evidence="8">
    <location>
        <begin position="183"/>
        <end position="472"/>
    </location>
</feature>
<reference evidence="10" key="1">
    <citation type="submission" date="2023-07" db="EMBL/GenBank/DDBJ databases">
        <title>30 novel species of actinomycetes from the DSMZ collection.</title>
        <authorList>
            <person name="Nouioui I."/>
        </authorList>
    </citation>
    <scope>NUCLEOTIDE SEQUENCE [LARGE SCALE GENOMIC DNA]</scope>
    <source>
        <strain evidence="10">DSM 45834</strain>
    </source>
</reference>
<dbReference type="InterPro" id="IPR006115">
    <property type="entry name" value="6PGDH_NADP-bd"/>
</dbReference>
<evidence type="ECO:0000256" key="6">
    <source>
        <dbReference type="RuleBase" id="RU000485"/>
    </source>
</evidence>
<comment type="subunit">
    <text evidence="2 5">Homodimer.</text>
</comment>
<comment type="function">
    <text evidence="5">Catalyzes the oxidative decarboxylation of 6-phosphogluconate to ribulose 5-phosphate and CO(2), with concomitant reduction of NADP to NADPH.</text>
</comment>
<dbReference type="Gene3D" id="3.40.50.720">
    <property type="entry name" value="NAD(P)-binding Rossmann-like Domain"/>
    <property type="match status" value="1"/>
</dbReference>
<dbReference type="InterPro" id="IPR006184">
    <property type="entry name" value="6PGdom_BS"/>
</dbReference>
<sequence length="512" mass="54508">MTESTGKSRIGVTGLAVMGANLARNIARRGTPTAVHNRTTAKMTEFIKEYGDEGPFTGCESVEDFVNALETPRRIIVMVKAGRPVDAVIEELTPLLDEGDIIIDAGNSHFPDTVRRTEECAANGIRFMGIGVSGGEEGALLGPSIMPGGDPSAYAEVEEVLTSIAAVVDGTPCCVHVGPGGAGHYVKMVHNGIEYADIQLIAEAYDLLTHVAGLDAPAIAKIFEEWNSGDLDSFLIEITAKVLAKTDEKTGGPLVDVIVDQAEQKGTGTWTAVDALGLGIPLTGITEAVFARGLSALRDERKKASTTLSGPAPGQGADRDDLVEDIRLALYASKVVAYAQGFAQMRAASEANDWDLDLGAMATIWRGGCIIRARFLNRIRDAYAEHGDVENLLMVPYFTDAVANAQDAWRRVVVVATEQGVAIPAFSSSLSYYDGYRRERGPANLIQGLRDFFGAHTYKRTDAEGYWHTRWSQDGTEVASGGQPRSEASGSTSLPAGTDTPASEPDTGPKAE</sequence>
<evidence type="ECO:0000256" key="7">
    <source>
        <dbReference type="SAM" id="MobiDB-lite"/>
    </source>
</evidence>
<name>A0ABU2NGB4_9PSEU</name>
<keyword evidence="4 6" id="KW-0311">Gluconate utilization</keyword>
<evidence type="ECO:0000256" key="5">
    <source>
        <dbReference type="PIRNR" id="PIRNR000109"/>
    </source>
</evidence>
<dbReference type="PRINTS" id="PR00076">
    <property type="entry name" value="6PGDHDRGNASE"/>
</dbReference>
<keyword evidence="3 5" id="KW-0560">Oxidoreductase</keyword>
<evidence type="ECO:0000259" key="8">
    <source>
        <dbReference type="SMART" id="SM01350"/>
    </source>
</evidence>
<evidence type="ECO:0000256" key="2">
    <source>
        <dbReference type="ARBA" id="ARBA00011738"/>
    </source>
</evidence>
<feature type="compositionally biased region" description="Polar residues" evidence="7">
    <location>
        <begin position="486"/>
        <end position="495"/>
    </location>
</feature>
<dbReference type="EC" id="1.1.1.44" evidence="5 6"/>
<dbReference type="SMART" id="SM01350">
    <property type="entry name" value="6PGD"/>
    <property type="match status" value="1"/>
</dbReference>
<dbReference type="GO" id="GO:0004616">
    <property type="term" value="F:phosphogluconate dehydrogenase (decarboxylating) activity"/>
    <property type="evidence" value="ECO:0007669"/>
    <property type="project" value="UniProtKB-EC"/>
</dbReference>
<evidence type="ECO:0000256" key="4">
    <source>
        <dbReference type="ARBA" id="ARBA00023064"/>
    </source>
</evidence>
<comment type="similarity">
    <text evidence="1 5 6">Belongs to the 6-phosphogluconate dehydrogenase family.</text>
</comment>
<dbReference type="SUPFAM" id="SSF51735">
    <property type="entry name" value="NAD(P)-binding Rossmann-fold domains"/>
    <property type="match status" value="1"/>
</dbReference>
<dbReference type="InterPro" id="IPR006183">
    <property type="entry name" value="Pgluconate_DH"/>
</dbReference>
<dbReference type="PIRSF" id="PIRSF000109">
    <property type="entry name" value="6PGD"/>
    <property type="match status" value="1"/>
</dbReference>
<accession>A0ABU2NGB4</accession>
<dbReference type="SUPFAM" id="SSF48179">
    <property type="entry name" value="6-phosphogluconate dehydrogenase C-terminal domain-like"/>
    <property type="match status" value="1"/>
</dbReference>
<dbReference type="Gene3D" id="1.10.1040.10">
    <property type="entry name" value="N-(1-d-carboxylethyl)-l-norvaline Dehydrogenase, domain 2"/>
    <property type="match status" value="1"/>
</dbReference>
<dbReference type="RefSeq" id="WP_311559509.1">
    <property type="nucleotide sequence ID" value="NZ_JAVREJ010000024.1"/>
</dbReference>
<evidence type="ECO:0000313" key="10">
    <source>
        <dbReference type="Proteomes" id="UP001183202"/>
    </source>
</evidence>
<dbReference type="InterPro" id="IPR036291">
    <property type="entry name" value="NAD(P)-bd_dom_sf"/>
</dbReference>
<evidence type="ECO:0000256" key="3">
    <source>
        <dbReference type="ARBA" id="ARBA00023002"/>
    </source>
</evidence>
<organism evidence="9 10">
    <name type="scientific">Pseudonocardia charpentierae</name>
    <dbReference type="NCBI Taxonomy" id="3075545"/>
    <lineage>
        <taxon>Bacteria</taxon>
        <taxon>Bacillati</taxon>
        <taxon>Actinomycetota</taxon>
        <taxon>Actinomycetes</taxon>
        <taxon>Pseudonocardiales</taxon>
        <taxon>Pseudonocardiaceae</taxon>
        <taxon>Pseudonocardia</taxon>
    </lineage>
</organism>
<gene>
    <name evidence="9" type="primary">gndA</name>
    <name evidence="9" type="ORF">RM445_26125</name>
</gene>
<comment type="catalytic activity">
    <reaction evidence="5 6">
        <text>6-phospho-D-gluconate + NADP(+) = D-ribulose 5-phosphate + CO2 + NADPH</text>
        <dbReference type="Rhea" id="RHEA:10116"/>
        <dbReference type="ChEBI" id="CHEBI:16526"/>
        <dbReference type="ChEBI" id="CHEBI:57783"/>
        <dbReference type="ChEBI" id="CHEBI:58121"/>
        <dbReference type="ChEBI" id="CHEBI:58349"/>
        <dbReference type="ChEBI" id="CHEBI:58759"/>
        <dbReference type="EC" id="1.1.1.44"/>
    </reaction>
</comment>
<dbReference type="EMBL" id="JAVREJ010000024">
    <property type="protein sequence ID" value="MDT0352997.1"/>
    <property type="molecule type" value="Genomic_DNA"/>
</dbReference>
<dbReference type="Pfam" id="PF00393">
    <property type="entry name" value="6PGD"/>
    <property type="match status" value="1"/>
</dbReference>
<dbReference type="InterPro" id="IPR008927">
    <property type="entry name" value="6-PGluconate_DH-like_C_sf"/>
</dbReference>
<dbReference type="InterPro" id="IPR006113">
    <property type="entry name" value="6PGDH_Gnd/GntZ"/>
</dbReference>
<dbReference type="NCBIfam" id="TIGR00873">
    <property type="entry name" value="gnd"/>
    <property type="match status" value="1"/>
</dbReference>
<keyword evidence="10" id="KW-1185">Reference proteome</keyword>